<evidence type="ECO:0000313" key="1">
    <source>
        <dbReference type="EMBL" id="GKV04955.1"/>
    </source>
</evidence>
<sequence length="61" mass="6838">MRGFKATSCELVRELIENPSHSSSSSRFGPRYDCRQLSTIAQTIAIILIFSSKIPNCCYLP</sequence>
<accession>A0AAV5J234</accession>
<organism evidence="1 2">
    <name type="scientific">Rubroshorea leprosula</name>
    <dbReference type="NCBI Taxonomy" id="152421"/>
    <lineage>
        <taxon>Eukaryota</taxon>
        <taxon>Viridiplantae</taxon>
        <taxon>Streptophyta</taxon>
        <taxon>Embryophyta</taxon>
        <taxon>Tracheophyta</taxon>
        <taxon>Spermatophyta</taxon>
        <taxon>Magnoliopsida</taxon>
        <taxon>eudicotyledons</taxon>
        <taxon>Gunneridae</taxon>
        <taxon>Pentapetalae</taxon>
        <taxon>rosids</taxon>
        <taxon>malvids</taxon>
        <taxon>Malvales</taxon>
        <taxon>Dipterocarpaceae</taxon>
        <taxon>Rubroshorea</taxon>
    </lineage>
</organism>
<dbReference type="AlphaFoldDB" id="A0AAV5J234"/>
<comment type="caution">
    <text evidence="1">The sequence shown here is derived from an EMBL/GenBank/DDBJ whole genome shotgun (WGS) entry which is preliminary data.</text>
</comment>
<dbReference type="EMBL" id="BPVZ01000022">
    <property type="protein sequence ID" value="GKV04955.1"/>
    <property type="molecule type" value="Genomic_DNA"/>
</dbReference>
<reference evidence="1 2" key="1">
    <citation type="journal article" date="2021" name="Commun. Biol.">
        <title>The genome of Shorea leprosula (Dipterocarpaceae) highlights the ecological relevance of drought in aseasonal tropical rainforests.</title>
        <authorList>
            <person name="Ng K.K.S."/>
            <person name="Kobayashi M.J."/>
            <person name="Fawcett J.A."/>
            <person name="Hatakeyama M."/>
            <person name="Paape T."/>
            <person name="Ng C.H."/>
            <person name="Ang C.C."/>
            <person name="Tnah L.H."/>
            <person name="Lee C.T."/>
            <person name="Nishiyama T."/>
            <person name="Sese J."/>
            <person name="O'Brien M.J."/>
            <person name="Copetti D."/>
            <person name="Mohd Noor M.I."/>
            <person name="Ong R.C."/>
            <person name="Putra M."/>
            <person name="Sireger I.Z."/>
            <person name="Indrioko S."/>
            <person name="Kosugi Y."/>
            <person name="Izuno A."/>
            <person name="Isagi Y."/>
            <person name="Lee S.L."/>
            <person name="Shimizu K.K."/>
        </authorList>
    </citation>
    <scope>NUCLEOTIDE SEQUENCE [LARGE SCALE GENOMIC DNA]</scope>
    <source>
        <strain evidence="1">214</strain>
    </source>
</reference>
<protein>
    <submittedName>
        <fullName evidence="1">Uncharacterized protein</fullName>
    </submittedName>
</protein>
<dbReference type="Proteomes" id="UP001054252">
    <property type="component" value="Unassembled WGS sequence"/>
</dbReference>
<keyword evidence="2" id="KW-1185">Reference proteome</keyword>
<gene>
    <name evidence="1" type="ORF">SLEP1_g17032</name>
</gene>
<evidence type="ECO:0000313" key="2">
    <source>
        <dbReference type="Proteomes" id="UP001054252"/>
    </source>
</evidence>
<name>A0AAV5J234_9ROSI</name>
<proteinExistence type="predicted"/>